<proteinExistence type="predicted"/>
<feature type="transmembrane region" description="Helical" evidence="1">
    <location>
        <begin position="58"/>
        <end position="79"/>
    </location>
</feature>
<evidence type="ECO:0000256" key="1">
    <source>
        <dbReference type="SAM" id="Phobius"/>
    </source>
</evidence>
<keyword evidence="1" id="KW-0472">Membrane</keyword>
<feature type="transmembrane region" description="Helical" evidence="1">
    <location>
        <begin position="91"/>
        <end position="114"/>
    </location>
</feature>
<sequence>MDIPLNISEISVPQRNSFFNYNSLHEGIMRKFLYNITPSFIRSFDAYLLKNAPLGWQLQLPTITWSWFLITLITLPIPFLVKLDNTGDDDIIGVILIAVLTAVLEAFLFVYILIQFNVTKTFGKRVVLNGFKEQLAYLYVFLLCMLHIIFYPLIVDIRKSKLMTDEEIRNEAVIYNQASFYFMGKEPSYRYFPSDSSFLHYEFLEEYGYAIYRESNGNAAETYYIERVKPAMRNFFLYDSEMIDSKYTRDVIGCPKLYLTEDNYITEVYYNYNADGSYKPVDTLYFETYQLQKKTDAERLRDISVFLKLYKKYSYNYSDTYFDSPEETLNKYKSNRFSPVVTSMDGISRDYPVTTVDGELEATDNSTQVDGYRISEVHSTISEARYRKWHNVFLRFIIAFHVALCFSVLLFLFKNTRLREFILMFVYTGLLALAVIILTVVFSGKEDFGIHVVLLVFLTGIYFSFLEPKAKHFSSLKTIFVLVSNATFAYAPLFFFLYFYEYMEVGKLDYEYCNTHQQLCDERRALADMILYSCIWGGIAFYILLGSTLYKKTYERFNALPLAK</sequence>
<feature type="transmembrane region" description="Helical" evidence="1">
    <location>
        <begin position="448"/>
        <end position="466"/>
    </location>
</feature>
<dbReference type="Proteomes" id="UP000001822">
    <property type="component" value="Chromosome"/>
</dbReference>
<name>A0A6N4SRQ6_CYTH3</name>
<protein>
    <submittedName>
        <fullName evidence="2">Uncharacterized protein</fullName>
    </submittedName>
</protein>
<dbReference type="AlphaFoldDB" id="A0A6N4SRQ6"/>
<feature type="transmembrane region" description="Helical" evidence="1">
    <location>
        <begin position="135"/>
        <end position="154"/>
    </location>
</feature>
<feature type="transmembrane region" description="Helical" evidence="1">
    <location>
        <begin position="420"/>
        <end position="442"/>
    </location>
</feature>
<gene>
    <name evidence="2" type="ordered locus">CHU_1769</name>
</gene>
<accession>A0A6N4SRQ6</accession>
<keyword evidence="3" id="KW-1185">Reference proteome</keyword>
<dbReference type="EMBL" id="CP000383">
    <property type="protein sequence ID" value="ABG59036.1"/>
    <property type="molecule type" value="Genomic_DNA"/>
</dbReference>
<reference evidence="2 3" key="1">
    <citation type="journal article" date="2007" name="Appl. Environ. Microbiol.">
        <title>Genome sequence of the cellulolytic gliding bacterium Cytophaga hutchinsonii.</title>
        <authorList>
            <person name="Xie G."/>
            <person name="Bruce D.C."/>
            <person name="Challacombe J.F."/>
            <person name="Chertkov O."/>
            <person name="Detter J.C."/>
            <person name="Gilna P."/>
            <person name="Han C.S."/>
            <person name="Lucas S."/>
            <person name="Misra M."/>
            <person name="Myers G.L."/>
            <person name="Richardson P."/>
            <person name="Tapia R."/>
            <person name="Thayer N."/>
            <person name="Thompson L.S."/>
            <person name="Brettin T.S."/>
            <person name="Henrissat B."/>
            <person name="Wilson D.B."/>
            <person name="McBride M.J."/>
        </authorList>
    </citation>
    <scope>NUCLEOTIDE SEQUENCE [LARGE SCALE GENOMIC DNA]</scope>
    <source>
        <strain evidence="3">ATCC 33406 / DSM 1761 / CIP 103989 / NBRC 15051 / NCIMB 9469 / D465</strain>
    </source>
</reference>
<feature type="transmembrane region" description="Helical" evidence="1">
    <location>
        <begin position="478"/>
        <end position="500"/>
    </location>
</feature>
<evidence type="ECO:0000313" key="2">
    <source>
        <dbReference type="EMBL" id="ABG59036.1"/>
    </source>
</evidence>
<evidence type="ECO:0000313" key="3">
    <source>
        <dbReference type="Proteomes" id="UP000001822"/>
    </source>
</evidence>
<feature type="transmembrane region" description="Helical" evidence="1">
    <location>
        <begin position="392"/>
        <end position="413"/>
    </location>
</feature>
<keyword evidence="1" id="KW-0812">Transmembrane</keyword>
<organism evidence="2 3">
    <name type="scientific">Cytophaga hutchinsonii (strain ATCC 33406 / DSM 1761 / CIP 103989 / NBRC 15051 / NCIMB 9469 / D465)</name>
    <dbReference type="NCBI Taxonomy" id="269798"/>
    <lineage>
        <taxon>Bacteria</taxon>
        <taxon>Pseudomonadati</taxon>
        <taxon>Bacteroidota</taxon>
        <taxon>Cytophagia</taxon>
        <taxon>Cytophagales</taxon>
        <taxon>Cytophagaceae</taxon>
        <taxon>Cytophaga</taxon>
    </lineage>
</organism>
<keyword evidence="1" id="KW-1133">Transmembrane helix</keyword>
<feature type="transmembrane region" description="Helical" evidence="1">
    <location>
        <begin position="529"/>
        <end position="550"/>
    </location>
</feature>
<dbReference type="KEGG" id="chu:CHU_1769"/>